<dbReference type="EMBL" id="BAABBI010000001">
    <property type="protein sequence ID" value="GAA3773151.1"/>
    <property type="molecule type" value="Genomic_DNA"/>
</dbReference>
<dbReference type="PANTHER" id="PTHR46383">
    <property type="entry name" value="ASPARTATE AMINOTRANSFERASE"/>
    <property type="match status" value="1"/>
</dbReference>
<accession>A0ABP7GSF1</accession>
<comment type="caution">
    <text evidence="8">The sequence shown here is derived from an EMBL/GenBank/DDBJ whole genome shotgun (WGS) entry which is preliminary data.</text>
</comment>
<evidence type="ECO:0000259" key="7">
    <source>
        <dbReference type="Pfam" id="PF00155"/>
    </source>
</evidence>
<keyword evidence="9" id="KW-1185">Reference proteome</keyword>
<evidence type="ECO:0000256" key="4">
    <source>
        <dbReference type="ARBA" id="ARBA00022679"/>
    </source>
</evidence>
<keyword evidence="3 6" id="KW-0032">Aminotransferase</keyword>
<proteinExistence type="inferred from homology"/>
<reference evidence="9" key="1">
    <citation type="journal article" date="2019" name="Int. J. Syst. Evol. Microbiol.">
        <title>The Global Catalogue of Microorganisms (GCM) 10K type strain sequencing project: providing services to taxonomists for standard genome sequencing and annotation.</title>
        <authorList>
            <consortium name="The Broad Institute Genomics Platform"/>
            <consortium name="The Broad Institute Genome Sequencing Center for Infectious Disease"/>
            <person name="Wu L."/>
            <person name="Ma J."/>
        </authorList>
    </citation>
    <scope>NUCLEOTIDE SEQUENCE [LARGE SCALE GENOMIC DNA]</scope>
    <source>
        <strain evidence="9">JCM 17525</strain>
    </source>
</reference>
<dbReference type="Gene3D" id="3.90.1150.10">
    <property type="entry name" value="Aspartate Aminotransferase, domain 1"/>
    <property type="match status" value="1"/>
</dbReference>
<evidence type="ECO:0000313" key="9">
    <source>
        <dbReference type="Proteomes" id="UP001501456"/>
    </source>
</evidence>
<dbReference type="Pfam" id="PF00155">
    <property type="entry name" value="Aminotran_1_2"/>
    <property type="match status" value="1"/>
</dbReference>
<protein>
    <recommendedName>
        <fullName evidence="6">Aminotransferase</fullName>
        <ecNumber evidence="6">2.6.1.-</ecNumber>
    </recommendedName>
</protein>
<dbReference type="InterPro" id="IPR015424">
    <property type="entry name" value="PyrdxlP-dep_Trfase"/>
</dbReference>
<keyword evidence="4 6" id="KW-0808">Transferase</keyword>
<comment type="cofactor">
    <cofactor evidence="1 6">
        <name>pyridoxal 5'-phosphate</name>
        <dbReference type="ChEBI" id="CHEBI:597326"/>
    </cofactor>
</comment>
<evidence type="ECO:0000256" key="6">
    <source>
        <dbReference type="RuleBase" id="RU000481"/>
    </source>
</evidence>
<feature type="domain" description="Aminotransferase class I/classII large" evidence="7">
    <location>
        <begin position="34"/>
        <end position="392"/>
    </location>
</feature>
<dbReference type="PROSITE" id="PS00105">
    <property type="entry name" value="AA_TRANSFER_CLASS_1"/>
    <property type="match status" value="1"/>
</dbReference>
<evidence type="ECO:0000256" key="1">
    <source>
        <dbReference type="ARBA" id="ARBA00001933"/>
    </source>
</evidence>
<evidence type="ECO:0000313" key="8">
    <source>
        <dbReference type="EMBL" id="GAA3773151.1"/>
    </source>
</evidence>
<comment type="similarity">
    <text evidence="2 6">Belongs to the class-I pyridoxal-phosphate-dependent aminotransferase family.</text>
</comment>
<dbReference type="InterPro" id="IPR004839">
    <property type="entry name" value="Aminotransferase_I/II_large"/>
</dbReference>
<dbReference type="InterPro" id="IPR004838">
    <property type="entry name" value="NHTrfase_class1_PyrdxlP-BS"/>
</dbReference>
<dbReference type="CDD" id="cd00609">
    <property type="entry name" value="AAT_like"/>
    <property type="match status" value="1"/>
</dbReference>
<gene>
    <name evidence="8" type="ORF">GCM10022271_01510</name>
</gene>
<sequence>MSNQHQLSDRINSLPTSATLAMAAKARELKAEGKDIIGLSLGEPDFNTPGYIKDAAIQAINDNYNSYSPVDGYVELKEAVCLKFKRDNGLDYKPNQIVVSTGAKQSIANVAQVLLNPGDEILLPAPYWVSYSAIATLCEATYKEIPSTIENDFKITPEQLEAAITPKTKMIFFNSPNNPSGTIYSEAEYKALAAVLEKHPNIYILSDEIYEHISYGTKSFSFAAIPSMYDRTITVNGLAKAFAMTGWRIGYIGAPEWIAKACTKMQGQITSGTNCIAQRAAITALTESPSRVQFMVDEFKTRRELILDLLNDIEGFKTNIPEGAFYVFPNVSHYFGKTLRGKTINNATDFSLFLLEEALVATVTGEAFGNPDCIRISYAASQEQITEALKRIKDAVS</sequence>
<dbReference type="SUPFAM" id="SSF53383">
    <property type="entry name" value="PLP-dependent transferases"/>
    <property type="match status" value="1"/>
</dbReference>
<dbReference type="GO" id="GO:0008483">
    <property type="term" value="F:transaminase activity"/>
    <property type="evidence" value="ECO:0007669"/>
    <property type="project" value="UniProtKB-KW"/>
</dbReference>
<dbReference type="InterPro" id="IPR050596">
    <property type="entry name" value="AspAT/PAT-like"/>
</dbReference>
<evidence type="ECO:0000256" key="5">
    <source>
        <dbReference type="ARBA" id="ARBA00022898"/>
    </source>
</evidence>
<dbReference type="Proteomes" id="UP001501456">
    <property type="component" value="Unassembled WGS sequence"/>
</dbReference>
<evidence type="ECO:0000256" key="2">
    <source>
        <dbReference type="ARBA" id="ARBA00007441"/>
    </source>
</evidence>
<dbReference type="Gene3D" id="3.40.640.10">
    <property type="entry name" value="Type I PLP-dependent aspartate aminotransferase-like (Major domain)"/>
    <property type="match status" value="1"/>
</dbReference>
<dbReference type="InterPro" id="IPR015422">
    <property type="entry name" value="PyrdxlP-dep_Trfase_small"/>
</dbReference>
<organism evidence="8 9">
    <name type="scientific">Corallibacter vietnamensis</name>
    <dbReference type="NCBI Taxonomy" id="904130"/>
    <lineage>
        <taxon>Bacteria</taxon>
        <taxon>Pseudomonadati</taxon>
        <taxon>Bacteroidota</taxon>
        <taxon>Flavobacteriia</taxon>
        <taxon>Flavobacteriales</taxon>
        <taxon>Flavobacteriaceae</taxon>
        <taxon>Corallibacter</taxon>
    </lineage>
</organism>
<dbReference type="RefSeq" id="WP_344726046.1">
    <property type="nucleotide sequence ID" value="NZ_BAABBI010000001.1"/>
</dbReference>
<name>A0ABP7GSF1_9FLAO</name>
<dbReference type="PANTHER" id="PTHR46383:SF1">
    <property type="entry name" value="ASPARTATE AMINOTRANSFERASE"/>
    <property type="match status" value="1"/>
</dbReference>
<keyword evidence="5" id="KW-0663">Pyridoxal phosphate</keyword>
<dbReference type="EC" id="2.6.1.-" evidence="6"/>
<evidence type="ECO:0000256" key="3">
    <source>
        <dbReference type="ARBA" id="ARBA00022576"/>
    </source>
</evidence>
<dbReference type="InterPro" id="IPR015421">
    <property type="entry name" value="PyrdxlP-dep_Trfase_major"/>
</dbReference>